<dbReference type="EMBL" id="UINC01000447">
    <property type="protein sequence ID" value="SUZ55554.1"/>
    <property type="molecule type" value="Genomic_DNA"/>
</dbReference>
<name>A0A381NN64_9ZZZZ</name>
<accession>A0A381NN64</accession>
<protein>
    <submittedName>
        <fullName evidence="1">Uncharacterized protein</fullName>
    </submittedName>
</protein>
<evidence type="ECO:0000313" key="1">
    <source>
        <dbReference type="EMBL" id="SUZ55554.1"/>
    </source>
</evidence>
<organism evidence="1">
    <name type="scientific">marine metagenome</name>
    <dbReference type="NCBI Taxonomy" id="408172"/>
    <lineage>
        <taxon>unclassified sequences</taxon>
        <taxon>metagenomes</taxon>
        <taxon>ecological metagenomes</taxon>
    </lineage>
</organism>
<dbReference type="AlphaFoldDB" id="A0A381NN64"/>
<reference evidence="1" key="1">
    <citation type="submission" date="2018-05" db="EMBL/GenBank/DDBJ databases">
        <authorList>
            <person name="Lanie J.A."/>
            <person name="Ng W.-L."/>
            <person name="Kazmierczak K.M."/>
            <person name="Andrzejewski T.M."/>
            <person name="Davidsen T.M."/>
            <person name="Wayne K.J."/>
            <person name="Tettelin H."/>
            <person name="Glass J.I."/>
            <person name="Rusch D."/>
            <person name="Podicherti R."/>
            <person name="Tsui H.-C.T."/>
            <person name="Winkler M.E."/>
        </authorList>
    </citation>
    <scope>NUCLEOTIDE SEQUENCE</scope>
</reference>
<gene>
    <name evidence="1" type="ORF">METZ01_LOCUS8408</name>
</gene>
<sequence>MEVLTALNQDCALALSLRSTLRDTGSYLFGRLYQVFPGVDQDTRLFFIGDHHRPL</sequence>
<proteinExistence type="predicted"/>